<keyword evidence="2 5" id="KW-0812">Transmembrane</keyword>
<evidence type="ECO:0000256" key="5">
    <source>
        <dbReference type="SAM" id="Phobius"/>
    </source>
</evidence>
<accession>A0A420K7E9</accession>
<dbReference type="SUPFAM" id="SSF103473">
    <property type="entry name" value="MFS general substrate transporter"/>
    <property type="match status" value="1"/>
</dbReference>
<dbReference type="PROSITE" id="PS00217">
    <property type="entry name" value="SUGAR_TRANSPORT_2"/>
    <property type="match status" value="1"/>
</dbReference>
<evidence type="ECO:0000256" key="4">
    <source>
        <dbReference type="ARBA" id="ARBA00023136"/>
    </source>
</evidence>
<feature type="transmembrane region" description="Helical" evidence="5">
    <location>
        <begin position="355"/>
        <end position="378"/>
    </location>
</feature>
<comment type="caution">
    <text evidence="7">The sequence shown here is derived from an EMBL/GenBank/DDBJ whole genome shotgun (WGS) entry which is preliminary data.</text>
</comment>
<dbReference type="EMBL" id="NKDB02000006">
    <property type="protein sequence ID" value="RKJ94210.1"/>
    <property type="molecule type" value="Genomic_DNA"/>
</dbReference>
<name>A0A420K7E9_9BURK</name>
<dbReference type="Pfam" id="PF07690">
    <property type="entry name" value="MFS_1"/>
    <property type="match status" value="1"/>
</dbReference>
<feature type="transmembrane region" description="Helical" evidence="5">
    <location>
        <begin position="154"/>
        <end position="180"/>
    </location>
</feature>
<reference evidence="7 8" key="1">
    <citation type="submission" date="2018-09" db="EMBL/GenBank/DDBJ databases">
        <title>Genome comparison of Alicycliphilus sp. BQ1, a polyurethanolytic bacterium, with its closest phylogenetic relatives Alicycliphilus denitrificans BC and K601, unable to attack polyurethane.</title>
        <authorList>
            <person name="Loza-Tavera H."/>
            <person name="Lozano L."/>
            <person name="Cevallos M."/>
            <person name="Maya-Lucas O."/>
            <person name="Garcia-Mena J."/>
            <person name="Hernandez J."/>
        </authorList>
    </citation>
    <scope>NUCLEOTIDE SEQUENCE [LARGE SCALE GENOMIC DNA]</scope>
    <source>
        <strain evidence="7 8">BQ1</strain>
    </source>
</reference>
<feature type="transmembrane region" description="Helical" evidence="5">
    <location>
        <begin position="30"/>
        <end position="54"/>
    </location>
</feature>
<feature type="transmembrane region" description="Helical" evidence="5">
    <location>
        <begin position="421"/>
        <end position="441"/>
    </location>
</feature>
<feature type="transmembrane region" description="Helical" evidence="5">
    <location>
        <begin position="186"/>
        <end position="206"/>
    </location>
</feature>
<feature type="transmembrane region" description="Helical" evidence="5">
    <location>
        <begin position="390"/>
        <end position="415"/>
    </location>
</feature>
<dbReference type="Gene3D" id="1.20.1250.20">
    <property type="entry name" value="MFS general substrate transporter like domains"/>
    <property type="match status" value="1"/>
</dbReference>
<evidence type="ECO:0000256" key="3">
    <source>
        <dbReference type="ARBA" id="ARBA00022989"/>
    </source>
</evidence>
<dbReference type="Proteomes" id="UP000216225">
    <property type="component" value="Unassembled WGS sequence"/>
</dbReference>
<dbReference type="PROSITE" id="PS00216">
    <property type="entry name" value="SUGAR_TRANSPORT_1"/>
    <property type="match status" value="1"/>
</dbReference>
<dbReference type="InterPro" id="IPR036259">
    <property type="entry name" value="MFS_trans_sf"/>
</dbReference>
<protein>
    <submittedName>
        <fullName evidence="7">MFS transporter</fullName>
    </submittedName>
</protein>
<dbReference type="InterPro" id="IPR011701">
    <property type="entry name" value="MFS"/>
</dbReference>
<dbReference type="PROSITE" id="PS50850">
    <property type="entry name" value="MFS"/>
    <property type="match status" value="1"/>
</dbReference>
<feature type="transmembrane region" description="Helical" evidence="5">
    <location>
        <begin position="66"/>
        <end position="86"/>
    </location>
</feature>
<dbReference type="AlphaFoldDB" id="A0A420K7E9"/>
<gene>
    <name evidence="7" type="ORF">CE154_021170</name>
</gene>
<feature type="transmembrane region" description="Helical" evidence="5">
    <location>
        <begin position="264"/>
        <end position="284"/>
    </location>
</feature>
<proteinExistence type="predicted"/>
<dbReference type="GO" id="GO:0046943">
    <property type="term" value="F:carboxylic acid transmembrane transporter activity"/>
    <property type="evidence" value="ECO:0007669"/>
    <property type="project" value="TreeGrafter"/>
</dbReference>
<feature type="domain" description="Major facilitator superfamily (MFS) profile" evidence="6">
    <location>
        <begin position="32"/>
        <end position="445"/>
    </location>
</feature>
<evidence type="ECO:0000313" key="8">
    <source>
        <dbReference type="Proteomes" id="UP000216225"/>
    </source>
</evidence>
<feature type="transmembrane region" description="Helical" evidence="5">
    <location>
        <begin position="122"/>
        <end position="142"/>
    </location>
</feature>
<dbReference type="CDD" id="cd17365">
    <property type="entry name" value="MFS_PcaK_like"/>
    <property type="match status" value="1"/>
</dbReference>
<organism evidence="7 8">
    <name type="scientific">Alicycliphilus denitrificans</name>
    <dbReference type="NCBI Taxonomy" id="179636"/>
    <lineage>
        <taxon>Bacteria</taxon>
        <taxon>Pseudomonadati</taxon>
        <taxon>Pseudomonadota</taxon>
        <taxon>Betaproteobacteria</taxon>
        <taxon>Burkholderiales</taxon>
        <taxon>Comamonadaceae</taxon>
        <taxon>Alicycliphilus</taxon>
    </lineage>
</organism>
<evidence type="ECO:0000313" key="7">
    <source>
        <dbReference type="EMBL" id="RKJ94210.1"/>
    </source>
</evidence>
<dbReference type="PANTHER" id="PTHR23508:SF10">
    <property type="entry name" value="CARBOXYLIC ACID TRANSPORTER PROTEIN HOMOLOG"/>
    <property type="match status" value="1"/>
</dbReference>
<sequence>MTAHSLNPSQAPQINVTELIDRNHIGVRQWMILILCGACMVMDGFDVQAIGYVAPAILQEWNIEKSAMGPVFGAGLSGLLVGSLVLSVLSDKIGRRPVLIASTFFFAVCMLVTPLADNVEHLVILRFVTGLGLGAIMPNTMALCGEFSPQRRRVFVMMLISCGFTVGAMLGGMIAAALIPSFGWKSVFYAGGAIPLVIAITMMFWLPESVQFQALHGVPAGRILPVVRRLLPQEHIPANAEIARPAAKPKGAPMVRLFAEGRTTGTLTIWCISFLNMIGLYFLSQWLPTLAKGAGLTIQTAVLLGTMLQLGGTIGTILMGALIDKYGFKPVLLGCFILAFISVASIGHASNELVLLFTSVFVAGFMVIGGQPAINALAASYYPTALRTTGVGWSLGVGRIGSVLGPVVGGQLIALSWSQANLFHVVAIPSLLILGLLLFGVQVAHKPLSAAEAPAAH</sequence>
<feature type="transmembrane region" description="Helical" evidence="5">
    <location>
        <begin position="98"/>
        <end position="116"/>
    </location>
</feature>
<dbReference type="GO" id="GO:0005886">
    <property type="term" value="C:plasma membrane"/>
    <property type="evidence" value="ECO:0007669"/>
    <property type="project" value="TreeGrafter"/>
</dbReference>
<dbReference type="InterPro" id="IPR020846">
    <property type="entry name" value="MFS_dom"/>
</dbReference>
<feature type="transmembrane region" description="Helical" evidence="5">
    <location>
        <begin position="296"/>
        <end position="319"/>
    </location>
</feature>
<keyword evidence="4 5" id="KW-0472">Membrane</keyword>
<dbReference type="InterPro" id="IPR005829">
    <property type="entry name" value="Sugar_transporter_CS"/>
</dbReference>
<keyword evidence="3 5" id="KW-1133">Transmembrane helix</keyword>
<evidence type="ECO:0000256" key="1">
    <source>
        <dbReference type="ARBA" id="ARBA00004141"/>
    </source>
</evidence>
<evidence type="ECO:0000256" key="2">
    <source>
        <dbReference type="ARBA" id="ARBA00022692"/>
    </source>
</evidence>
<feature type="transmembrane region" description="Helical" evidence="5">
    <location>
        <begin position="331"/>
        <end position="349"/>
    </location>
</feature>
<evidence type="ECO:0000259" key="6">
    <source>
        <dbReference type="PROSITE" id="PS50850"/>
    </source>
</evidence>
<dbReference type="PANTHER" id="PTHR23508">
    <property type="entry name" value="CARBOXYLIC ACID TRANSPORTER PROTEIN HOMOLOG"/>
    <property type="match status" value="1"/>
</dbReference>
<comment type="subcellular location">
    <subcellularLocation>
        <location evidence="1">Membrane</location>
        <topology evidence="1">Multi-pass membrane protein</topology>
    </subcellularLocation>
</comment>
<dbReference type="RefSeq" id="WP_094437377.1">
    <property type="nucleotide sequence ID" value="NZ_CP181370.1"/>
</dbReference>